<dbReference type="InterPro" id="IPR015422">
    <property type="entry name" value="PyrdxlP-dep_Trfase_small"/>
</dbReference>
<evidence type="ECO:0000256" key="2">
    <source>
        <dbReference type="ARBA" id="ARBA00009077"/>
    </source>
</evidence>
<comment type="caution">
    <text evidence="7">The sequence shown here is derived from an EMBL/GenBank/DDBJ whole genome shotgun (WGS) entry which is preliminary data.</text>
</comment>
<dbReference type="InterPro" id="IPR015424">
    <property type="entry name" value="PyrdxlP-dep_Trfase"/>
</dbReference>
<gene>
    <name evidence="7" type="ORF">ACFSL2_19785</name>
</gene>
<evidence type="ECO:0000313" key="8">
    <source>
        <dbReference type="Proteomes" id="UP001597338"/>
    </source>
</evidence>
<keyword evidence="3 7" id="KW-0808">Transferase</keyword>
<proteinExistence type="inferred from homology"/>
<dbReference type="EMBL" id="JBHUHF010000001">
    <property type="protein sequence ID" value="MFD2027750.1"/>
    <property type="molecule type" value="Genomic_DNA"/>
</dbReference>
<keyword evidence="8" id="KW-1185">Reference proteome</keyword>
<name>A0ABW4VB14_9MICO</name>
<dbReference type="NCBIfam" id="NF005872">
    <property type="entry name" value="PRK07812.1"/>
    <property type="match status" value="1"/>
</dbReference>
<sequence length="444" mass="46608">MTQPQWSFETRQIHAGQEADPTTGARALPIYQTTSFVFPDAGVAADRFALKDLGPIYTRIGNPTTQVVEDRIASLEGGVGALLVASGQAAGSLALLNLAQAGDHIVASASLYGGTYNLLHHTLPKFGIETTFVNDPHDLDAWRAAVRPNTKAFFGETIPNPRSDVLDIEGVAATAHEAGVPLIVDNTVATPYLIRPFEHGADFVVHSATKYLGGHGTTIGGVIVDGGSFDFAADPDRFPGFNTPDPSYNGLVFARDLGVGSALGANLAFILKARVQLLRDLGAAISPFNAFLLAQGIETLSLRIERHVANAQHVAEWLEARDDVGTVHYAGLPSSPWHPNAQKYAPKGAGAVLAFELDGGADAGQAFVSALELHSNVANIGDVRSLVIHPASTTHSQLTAEEQALSGVTPGLVRLAVGLENVEDILADLELGFTAAKGLLGGEK</sequence>
<protein>
    <submittedName>
        <fullName evidence="7">Bifunctional o-acetylhomoserine/o-acetylserine sulfhydrylase</fullName>
        <ecNumber evidence="7">2.5.1.47</ecNumber>
    </submittedName>
</protein>
<dbReference type="Gene3D" id="3.90.1150.10">
    <property type="entry name" value="Aspartate Aminotransferase, domain 1"/>
    <property type="match status" value="1"/>
</dbReference>
<evidence type="ECO:0000256" key="5">
    <source>
        <dbReference type="RuleBase" id="RU362118"/>
    </source>
</evidence>
<dbReference type="CDD" id="cd00614">
    <property type="entry name" value="CGS_like"/>
    <property type="match status" value="1"/>
</dbReference>
<organism evidence="7 8">
    <name type="scientific">Promicromonospora aerolata</name>
    <dbReference type="NCBI Taxonomy" id="195749"/>
    <lineage>
        <taxon>Bacteria</taxon>
        <taxon>Bacillati</taxon>
        <taxon>Actinomycetota</taxon>
        <taxon>Actinomycetes</taxon>
        <taxon>Micrococcales</taxon>
        <taxon>Promicromonosporaceae</taxon>
        <taxon>Promicromonospora</taxon>
    </lineage>
</organism>
<feature type="compositionally biased region" description="Polar residues" evidence="6">
    <location>
        <begin position="1"/>
        <end position="10"/>
    </location>
</feature>
<dbReference type="Proteomes" id="UP001597338">
    <property type="component" value="Unassembled WGS sequence"/>
</dbReference>
<dbReference type="PROSITE" id="PS00868">
    <property type="entry name" value="CYS_MET_METAB_PP"/>
    <property type="match status" value="1"/>
</dbReference>
<dbReference type="InterPro" id="IPR015421">
    <property type="entry name" value="PyrdxlP-dep_Trfase_major"/>
</dbReference>
<dbReference type="GO" id="GO:0004124">
    <property type="term" value="F:cysteine synthase activity"/>
    <property type="evidence" value="ECO:0007669"/>
    <property type="project" value="UniProtKB-EC"/>
</dbReference>
<comment type="cofactor">
    <cofactor evidence="1 5">
        <name>pyridoxal 5'-phosphate</name>
        <dbReference type="ChEBI" id="CHEBI:597326"/>
    </cofactor>
</comment>
<dbReference type="RefSeq" id="WP_377199476.1">
    <property type="nucleotide sequence ID" value="NZ_JBHUHF010000001.1"/>
</dbReference>
<dbReference type="NCBIfam" id="TIGR01326">
    <property type="entry name" value="OAH_OAS_sulfhy"/>
    <property type="match status" value="1"/>
</dbReference>
<feature type="region of interest" description="Disordered" evidence="6">
    <location>
        <begin position="1"/>
        <end position="20"/>
    </location>
</feature>
<accession>A0ABW4VB14</accession>
<dbReference type="InterPro" id="IPR054542">
    <property type="entry name" value="Cys_met_metab_PP"/>
</dbReference>
<dbReference type="EC" id="2.5.1.47" evidence="7"/>
<dbReference type="Pfam" id="PF01053">
    <property type="entry name" value="Cys_Met_Meta_PP"/>
    <property type="match status" value="1"/>
</dbReference>
<evidence type="ECO:0000256" key="1">
    <source>
        <dbReference type="ARBA" id="ARBA00001933"/>
    </source>
</evidence>
<evidence type="ECO:0000256" key="4">
    <source>
        <dbReference type="ARBA" id="ARBA00022898"/>
    </source>
</evidence>
<keyword evidence="4 5" id="KW-0663">Pyridoxal phosphate</keyword>
<dbReference type="SUPFAM" id="SSF53383">
    <property type="entry name" value="PLP-dependent transferases"/>
    <property type="match status" value="1"/>
</dbReference>
<dbReference type="Gene3D" id="3.40.640.10">
    <property type="entry name" value="Type I PLP-dependent aspartate aminotransferase-like (Major domain)"/>
    <property type="match status" value="1"/>
</dbReference>
<evidence type="ECO:0000313" key="7">
    <source>
        <dbReference type="EMBL" id="MFD2027750.1"/>
    </source>
</evidence>
<evidence type="ECO:0000256" key="3">
    <source>
        <dbReference type="ARBA" id="ARBA00022679"/>
    </source>
</evidence>
<comment type="similarity">
    <text evidence="2 5">Belongs to the trans-sulfuration enzymes family.</text>
</comment>
<dbReference type="PANTHER" id="PTHR43797">
    <property type="entry name" value="HOMOCYSTEINE/CYSTEINE SYNTHASE"/>
    <property type="match status" value="1"/>
</dbReference>
<dbReference type="InterPro" id="IPR000277">
    <property type="entry name" value="Cys/Met-Metab_PyrdxlP-dep_enz"/>
</dbReference>
<evidence type="ECO:0000256" key="6">
    <source>
        <dbReference type="SAM" id="MobiDB-lite"/>
    </source>
</evidence>
<dbReference type="PANTHER" id="PTHR43797:SF2">
    <property type="entry name" value="HOMOCYSTEINE_CYSTEINE SYNTHASE"/>
    <property type="match status" value="1"/>
</dbReference>
<reference evidence="8" key="1">
    <citation type="journal article" date="2019" name="Int. J. Syst. Evol. Microbiol.">
        <title>The Global Catalogue of Microorganisms (GCM) 10K type strain sequencing project: providing services to taxonomists for standard genome sequencing and annotation.</title>
        <authorList>
            <consortium name="The Broad Institute Genomics Platform"/>
            <consortium name="The Broad Institute Genome Sequencing Center for Infectious Disease"/>
            <person name="Wu L."/>
            <person name="Ma J."/>
        </authorList>
    </citation>
    <scope>NUCLEOTIDE SEQUENCE [LARGE SCALE GENOMIC DNA]</scope>
    <source>
        <strain evidence="8">CCM 7043</strain>
    </source>
</reference>
<dbReference type="InterPro" id="IPR006235">
    <property type="entry name" value="OAc-hSer/O-AcSer_sulfhydrylase"/>
</dbReference>
<dbReference type="PIRSF" id="PIRSF001434">
    <property type="entry name" value="CGS"/>
    <property type="match status" value="1"/>
</dbReference>